<gene>
    <name evidence="1" type="ORF">M413DRAFT_75409</name>
</gene>
<reference evidence="2" key="2">
    <citation type="submission" date="2015-01" db="EMBL/GenBank/DDBJ databases">
        <title>Evolutionary Origins and Diversification of the Mycorrhizal Mutualists.</title>
        <authorList>
            <consortium name="DOE Joint Genome Institute"/>
            <consortium name="Mycorrhizal Genomics Consortium"/>
            <person name="Kohler A."/>
            <person name="Kuo A."/>
            <person name="Nagy L.G."/>
            <person name="Floudas D."/>
            <person name="Copeland A."/>
            <person name="Barry K.W."/>
            <person name="Cichocki N."/>
            <person name="Veneault-Fourrey C."/>
            <person name="LaButti K."/>
            <person name="Lindquist E.A."/>
            <person name="Lipzen A."/>
            <person name="Lundell T."/>
            <person name="Morin E."/>
            <person name="Murat C."/>
            <person name="Riley R."/>
            <person name="Ohm R."/>
            <person name="Sun H."/>
            <person name="Tunlid A."/>
            <person name="Henrissat B."/>
            <person name="Grigoriev I.V."/>
            <person name="Hibbett D.S."/>
            <person name="Martin F."/>
        </authorList>
    </citation>
    <scope>NUCLEOTIDE SEQUENCE [LARGE SCALE GENOMIC DNA]</scope>
    <source>
        <strain evidence="2">h7</strain>
    </source>
</reference>
<proteinExistence type="predicted"/>
<sequence>MLPPALSAVDGLVACEFTGKLRYQVPGLRKFGSRSAPLDHLDDNGHDLPTHYFITSPNMTTIPDISQDSSEIQVRRDGRFGPADFTLFPQWYAEGTRYLPFVLRKPAAEDMEYHQYALIWYSMSRPDFVLESGSVVGGLGRLSPALANAFATMRKDLMAQIQEAVLTGEHTPADLRDLKFCERGMQFASISLLCAPQSYEGVLLTVTSFQRYFLETLACFDYMTIWKTLPPNEKEQPRPTSHVMGTLTCDIEKAVEFFDMGIPVWLVRHPQDFPPSTIIRAQVFP</sequence>
<feature type="non-terminal residue" evidence="1">
    <location>
        <position position="285"/>
    </location>
</feature>
<keyword evidence="2" id="KW-1185">Reference proteome</keyword>
<dbReference type="OrthoDB" id="2634326at2759"/>
<dbReference type="STRING" id="686832.A0A0C3C6G2"/>
<dbReference type="Proteomes" id="UP000053424">
    <property type="component" value="Unassembled WGS sequence"/>
</dbReference>
<reference evidence="1 2" key="1">
    <citation type="submission" date="2014-04" db="EMBL/GenBank/DDBJ databases">
        <authorList>
            <consortium name="DOE Joint Genome Institute"/>
            <person name="Kuo A."/>
            <person name="Gay G."/>
            <person name="Dore J."/>
            <person name="Kohler A."/>
            <person name="Nagy L.G."/>
            <person name="Floudas D."/>
            <person name="Copeland A."/>
            <person name="Barry K.W."/>
            <person name="Cichocki N."/>
            <person name="Veneault-Fourrey C."/>
            <person name="LaButti K."/>
            <person name="Lindquist E.A."/>
            <person name="Lipzen A."/>
            <person name="Lundell T."/>
            <person name="Morin E."/>
            <person name="Murat C."/>
            <person name="Sun H."/>
            <person name="Tunlid A."/>
            <person name="Henrissat B."/>
            <person name="Grigoriev I.V."/>
            <person name="Hibbett D.S."/>
            <person name="Martin F."/>
            <person name="Nordberg H.P."/>
            <person name="Cantor M.N."/>
            <person name="Hua S.X."/>
        </authorList>
    </citation>
    <scope>NUCLEOTIDE SEQUENCE [LARGE SCALE GENOMIC DNA]</scope>
    <source>
        <strain evidence="2">h7</strain>
    </source>
</reference>
<organism evidence="1 2">
    <name type="scientific">Hebeloma cylindrosporum</name>
    <dbReference type="NCBI Taxonomy" id="76867"/>
    <lineage>
        <taxon>Eukaryota</taxon>
        <taxon>Fungi</taxon>
        <taxon>Dikarya</taxon>
        <taxon>Basidiomycota</taxon>
        <taxon>Agaricomycotina</taxon>
        <taxon>Agaricomycetes</taxon>
        <taxon>Agaricomycetidae</taxon>
        <taxon>Agaricales</taxon>
        <taxon>Agaricineae</taxon>
        <taxon>Hymenogastraceae</taxon>
        <taxon>Hebeloma</taxon>
    </lineage>
</organism>
<dbReference type="EMBL" id="KN831787">
    <property type="protein sequence ID" value="KIM39166.1"/>
    <property type="molecule type" value="Genomic_DNA"/>
</dbReference>
<evidence type="ECO:0000313" key="1">
    <source>
        <dbReference type="EMBL" id="KIM39166.1"/>
    </source>
</evidence>
<protein>
    <submittedName>
        <fullName evidence="1">Uncharacterized protein</fullName>
    </submittedName>
</protein>
<name>A0A0C3C6G2_HEBCY</name>
<evidence type="ECO:0000313" key="2">
    <source>
        <dbReference type="Proteomes" id="UP000053424"/>
    </source>
</evidence>
<accession>A0A0C3C6G2</accession>
<dbReference type="HOGENOM" id="CLU_077311_0_0_1"/>
<dbReference type="AlphaFoldDB" id="A0A0C3C6G2"/>